<gene>
    <name evidence="2" type="primary">P0712E02.23</name>
</gene>
<evidence type="ECO:0000313" key="2">
    <source>
        <dbReference type="EMBL" id="BAB61853.1"/>
    </source>
</evidence>
<name>Q94D39_ORYSJ</name>
<sequence length="165" mass="18362">MLIQFVKFRGWMKMAVAIGKEIPNDIPKHHYTFYKRTTRKLAVGRALQEPGVQAPLHVGNEAPQPQHGEFQRRHKDGCHGEPLQPEAGAGGEQAVRGAPPPEHRRRRPQLRSTRAGRAPHGEELHSTGAMCSPGSRVVESSVSSSEDQLALFKRAVQEHIKLSKF</sequence>
<accession>Q94D39</accession>
<dbReference type="EMBL" id="AP003492">
    <property type="protein sequence ID" value="BAB61853.1"/>
    <property type="molecule type" value="Genomic_DNA"/>
</dbReference>
<organism evidence="2">
    <name type="scientific">Oryza sativa subsp. japonica</name>
    <name type="common">Rice</name>
    <dbReference type="NCBI Taxonomy" id="39947"/>
    <lineage>
        <taxon>Eukaryota</taxon>
        <taxon>Viridiplantae</taxon>
        <taxon>Streptophyta</taxon>
        <taxon>Embryophyta</taxon>
        <taxon>Tracheophyta</taxon>
        <taxon>Spermatophyta</taxon>
        <taxon>Magnoliopsida</taxon>
        <taxon>Liliopsida</taxon>
        <taxon>Poales</taxon>
        <taxon>Poaceae</taxon>
        <taxon>BOP clade</taxon>
        <taxon>Oryzoideae</taxon>
        <taxon>Oryzeae</taxon>
        <taxon>Oryzinae</taxon>
        <taxon>Oryza</taxon>
        <taxon>Oryza sativa</taxon>
    </lineage>
</organism>
<dbReference type="Proteomes" id="UP000817658">
    <property type="component" value="Chromosome 1"/>
</dbReference>
<feature type="region of interest" description="Disordered" evidence="1">
    <location>
        <begin position="55"/>
        <end position="147"/>
    </location>
</feature>
<proteinExistence type="predicted"/>
<feature type="compositionally biased region" description="Low complexity" evidence="1">
    <location>
        <begin position="135"/>
        <end position="146"/>
    </location>
</feature>
<protein>
    <submittedName>
        <fullName evidence="2">Uncharacterized protein</fullName>
    </submittedName>
</protein>
<evidence type="ECO:0000256" key="1">
    <source>
        <dbReference type="SAM" id="MobiDB-lite"/>
    </source>
</evidence>
<dbReference type="AlphaFoldDB" id="Q94D39"/>
<reference evidence="2" key="1">
    <citation type="journal article" date="2002" name="Nature">
        <title>The genome sequence and structure of rice chromosome 1.</title>
        <authorList>
            <person name="Sasaki T."/>
            <person name="Matsumoto T."/>
            <person name="Yamamoto K."/>
            <person name="Sakata K."/>
            <person name="Baba T."/>
            <person name="Katayose Y."/>
            <person name="Wu J."/>
            <person name="Niimura Y."/>
            <person name="Cheng Z."/>
            <person name="Nagamura Y."/>
            <person name="Antonio B.A."/>
            <person name="Kanamori H."/>
            <person name="Hosokawa S."/>
            <person name="Masukawa M."/>
            <person name="Arikawa K."/>
            <person name="Chiden Y."/>
            <person name="Hayashi M."/>
            <person name="Okamoto M."/>
            <person name="Ando T."/>
            <person name="Aoki H."/>
            <person name="Arita K."/>
            <person name="Hamada M."/>
            <person name="Harada C."/>
            <person name="Hijishita S."/>
            <person name="Honda M."/>
            <person name="Ichikawa Y."/>
            <person name="Idonuma A."/>
            <person name="Iijima M."/>
            <person name="Ikeda M."/>
            <person name="Ikeno M."/>
            <person name="Itoh S."/>
            <person name="Itoh T."/>
            <person name="Itoh Y."/>
            <person name="Itoh Y."/>
            <person name="Iwabuchi A."/>
            <person name="Kamiya K."/>
            <person name="Karasawa W."/>
            <person name="Katagiri S."/>
            <person name="Kikuta A."/>
            <person name="Kobayashi N."/>
            <person name="Kono I."/>
            <person name="Machita K."/>
            <person name="Maehara T."/>
            <person name="Mizuno H."/>
            <person name="Mizubayashi T."/>
            <person name="Mukai Y."/>
            <person name="Nagasaki H."/>
            <person name="Nakashima M."/>
            <person name="Nakama Y."/>
            <person name="Nakamichi Y."/>
            <person name="Nakamura M."/>
            <person name="Namiki N."/>
            <person name="Negishi M."/>
            <person name="Ohta I."/>
            <person name="Ono N."/>
            <person name="Saji S."/>
            <person name="Sakai K."/>
            <person name="Shibata M."/>
            <person name="Shimokawa T."/>
            <person name="Shomura A."/>
            <person name="Song J."/>
            <person name="Takazaki Y."/>
            <person name="Terasawa K."/>
            <person name="Tsuji K."/>
            <person name="Waki K."/>
            <person name="Yamagata H."/>
            <person name="Yamane H."/>
            <person name="Yoshiki S."/>
            <person name="Yoshihara R."/>
            <person name="Yukawa K."/>
            <person name="Zhong H."/>
            <person name="Iwama H."/>
            <person name="Endo T."/>
            <person name="Ito H."/>
            <person name="Hahn J.H."/>
            <person name="Kim H.I."/>
            <person name="Eun M.Y."/>
            <person name="Yano M."/>
            <person name="Jiang J."/>
            <person name="Gojobori T."/>
        </authorList>
    </citation>
    <scope>NUCLEOTIDE SEQUENCE [LARGE SCALE GENOMIC DNA]</scope>
</reference>